<name>H5SBQ1_9BACT</name>
<dbReference type="InterPro" id="IPR016039">
    <property type="entry name" value="Thiolase-like"/>
</dbReference>
<dbReference type="PROSITE" id="PS00098">
    <property type="entry name" value="THIOLASE_1"/>
    <property type="match status" value="1"/>
</dbReference>
<dbReference type="PIRSF" id="PIRSF000429">
    <property type="entry name" value="Ac-CoA_Ac_transf"/>
    <property type="match status" value="1"/>
</dbReference>
<dbReference type="Gene3D" id="3.40.47.10">
    <property type="match status" value="1"/>
</dbReference>
<evidence type="ECO:0000256" key="1">
    <source>
        <dbReference type="ARBA" id="ARBA00010982"/>
    </source>
</evidence>
<proteinExistence type="inferred from homology"/>
<dbReference type="InterPro" id="IPR020613">
    <property type="entry name" value="Thiolase_CS"/>
</dbReference>
<evidence type="ECO:0000256" key="2">
    <source>
        <dbReference type="ARBA" id="ARBA00022679"/>
    </source>
</evidence>
<protein>
    <submittedName>
        <fullName evidence="8">Acetyl-CoA C-acetyltransferase</fullName>
    </submittedName>
</protein>
<dbReference type="PANTHER" id="PTHR18919:SF107">
    <property type="entry name" value="ACETYL-COA ACETYLTRANSFERASE, CYTOSOLIC"/>
    <property type="match status" value="1"/>
</dbReference>
<dbReference type="GO" id="GO:0003988">
    <property type="term" value="F:acetyl-CoA C-acyltransferase activity"/>
    <property type="evidence" value="ECO:0007669"/>
    <property type="project" value="UniProtKB-ARBA"/>
</dbReference>
<dbReference type="PROSITE" id="PS00099">
    <property type="entry name" value="THIOLASE_3"/>
    <property type="match status" value="1"/>
</dbReference>
<dbReference type="SUPFAM" id="SSF53901">
    <property type="entry name" value="Thiolase-like"/>
    <property type="match status" value="2"/>
</dbReference>
<gene>
    <name evidence="8" type="ORF">HGMM_F07E12C34</name>
</gene>
<dbReference type="Pfam" id="PF02803">
    <property type="entry name" value="Thiolase_C"/>
    <property type="match status" value="1"/>
</dbReference>
<reference evidence="8" key="2">
    <citation type="journal article" date="2012" name="PLoS ONE">
        <title>A Deeply Branching Thermophilic Bacterium with an Ancient Acetyl-CoA Pathway Dominates a Subsurface Ecosystem.</title>
        <authorList>
            <person name="Takami H."/>
            <person name="Noguchi H."/>
            <person name="Takaki Y."/>
            <person name="Uchiyama I."/>
            <person name="Toyoda A."/>
            <person name="Nishi S."/>
            <person name="Chee G.-J."/>
            <person name="Arai W."/>
            <person name="Nunoura T."/>
            <person name="Itoh T."/>
            <person name="Hattori M."/>
            <person name="Takai K."/>
        </authorList>
    </citation>
    <scope>NUCLEOTIDE SEQUENCE</scope>
</reference>
<evidence type="ECO:0000313" key="8">
    <source>
        <dbReference type="EMBL" id="BAL53587.1"/>
    </source>
</evidence>
<dbReference type="CDD" id="cd00751">
    <property type="entry name" value="thiolase"/>
    <property type="match status" value="1"/>
</dbReference>
<reference evidence="8" key="1">
    <citation type="journal article" date="2005" name="Environ. Microbiol.">
        <title>Genetic and functional properties of uncultivated thermophilic crenarchaeotes from a subsurface gold mine as revealed by analysis of genome fragments.</title>
        <authorList>
            <person name="Nunoura T."/>
            <person name="Hirayama H."/>
            <person name="Takami H."/>
            <person name="Oida H."/>
            <person name="Nishi S."/>
            <person name="Shimamura S."/>
            <person name="Suzuki Y."/>
            <person name="Inagaki F."/>
            <person name="Takai K."/>
            <person name="Nealson K.H."/>
            <person name="Horikoshi K."/>
        </authorList>
    </citation>
    <scope>NUCLEOTIDE SEQUENCE</scope>
</reference>
<evidence type="ECO:0000259" key="6">
    <source>
        <dbReference type="Pfam" id="PF00108"/>
    </source>
</evidence>
<accession>H5SBQ1</accession>
<dbReference type="NCBIfam" id="TIGR01930">
    <property type="entry name" value="AcCoA-C-Actrans"/>
    <property type="match status" value="1"/>
</dbReference>
<dbReference type="InterPro" id="IPR020616">
    <property type="entry name" value="Thiolase_N"/>
</dbReference>
<dbReference type="InterPro" id="IPR002155">
    <property type="entry name" value="Thiolase"/>
</dbReference>
<feature type="domain" description="Thiolase N-terminal" evidence="6">
    <location>
        <begin position="8"/>
        <end position="269"/>
    </location>
</feature>
<keyword evidence="3 5" id="KW-0012">Acyltransferase</keyword>
<feature type="active site" description="Acyl-thioester intermediate" evidence="4">
    <location>
        <position position="89"/>
    </location>
</feature>
<feature type="active site" description="Proton acceptor" evidence="4">
    <location>
        <position position="356"/>
    </location>
</feature>
<organism evidence="8">
    <name type="scientific">uncultured Bacteroidota bacterium</name>
    <dbReference type="NCBI Taxonomy" id="152509"/>
    <lineage>
        <taxon>Bacteria</taxon>
        <taxon>Pseudomonadati</taxon>
        <taxon>Bacteroidota</taxon>
        <taxon>environmental samples</taxon>
    </lineage>
</organism>
<dbReference type="InterPro" id="IPR020617">
    <property type="entry name" value="Thiolase_C"/>
</dbReference>
<dbReference type="AlphaFoldDB" id="H5SBQ1"/>
<dbReference type="InterPro" id="IPR020615">
    <property type="entry name" value="Thiolase_acyl_enz_int_AS"/>
</dbReference>
<keyword evidence="2 5" id="KW-0808">Transferase</keyword>
<feature type="domain" description="Thiolase C-terminal" evidence="7">
    <location>
        <begin position="278"/>
        <end position="399"/>
    </location>
</feature>
<evidence type="ECO:0000256" key="3">
    <source>
        <dbReference type="ARBA" id="ARBA00023315"/>
    </source>
</evidence>
<feature type="active site" description="Proton acceptor" evidence="4">
    <location>
        <position position="386"/>
    </location>
</feature>
<evidence type="ECO:0000256" key="4">
    <source>
        <dbReference type="PIRSR" id="PIRSR000429-1"/>
    </source>
</evidence>
<dbReference type="PROSITE" id="PS00737">
    <property type="entry name" value="THIOLASE_2"/>
    <property type="match status" value="1"/>
</dbReference>
<evidence type="ECO:0000259" key="7">
    <source>
        <dbReference type="Pfam" id="PF02803"/>
    </source>
</evidence>
<evidence type="ECO:0000256" key="5">
    <source>
        <dbReference type="RuleBase" id="RU003557"/>
    </source>
</evidence>
<dbReference type="Pfam" id="PF00108">
    <property type="entry name" value="Thiolase_N"/>
    <property type="match status" value="1"/>
</dbReference>
<sequence>MHEVYLCTPLRTPVGKYGGALSSIRPDDMAALVLRAVVERAGIDPAAIDDVIMGCANQAGEDNRNVARMAVLLAGFPHRVPAVTVNRLCASSLEAVIVAARAIRAGEADLIIAGGVESMSRAPYVLPKNVSGRASFGNLIAYDTALGWRFPNPAMEKLFPLETMGETAENVAERYHISRDDQDAYALASHHRTLAAYADGFLQEEILPVTVRDEKGNTTTIERDEGPRPDTSLEKLAKLRPAFRPNGTVTAGNSSSLNDGAGALIVASEAAVKQHNLRPLARYVAGHAAGVDPRLMGIGPVEAIPGALRKAGISIEEIDLFEINEAFAAQVLACQRLLNIPLDRLNVFGGAIAIGHPLGMSGVRILGTLIRGLHRRGGRYGVASLCIGVGQGLAAVVERV</sequence>
<dbReference type="FunFam" id="3.40.47.10:FF:000010">
    <property type="entry name" value="Acetyl-CoA acetyltransferase (Thiolase)"/>
    <property type="match status" value="1"/>
</dbReference>
<comment type="similarity">
    <text evidence="1 5">Belongs to the thiolase-like superfamily. Thiolase family.</text>
</comment>
<dbReference type="EMBL" id="AP011661">
    <property type="protein sequence ID" value="BAL53587.1"/>
    <property type="molecule type" value="Genomic_DNA"/>
</dbReference>
<dbReference type="InterPro" id="IPR020610">
    <property type="entry name" value="Thiolase_AS"/>
</dbReference>
<dbReference type="PANTHER" id="PTHR18919">
    <property type="entry name" value="ACETYL-COA C-ACYLTRANSFERASE"/>
    <property type="match status" value="1"/>
</dbReference>